<protein>
    <recommendedName>
        <fullName evidence="2">Single-stranded-DNA-specific exonuclease RecJ</fullName>
    </recommendedName>
</protein>
<dbReference type="Gene3D" id="3.10.310.30">
    <property type="match status" value="1"/>
</dbReference>
<evidence type="ECO:0000313" key="10">
    <source>
        <dbReference type="Proteomes" id="UP001194469"/>
    </source>
</evidence>
<evidence type="ECO:0000259" key="6">
    <source>
        <dbReference type="Pfam" id="PF01368"/>
    </source>
</evidence>
<dbReference type="PANTHER" id="PTHR30255">
    <property type="entry name" value="SINGLE-STRANDED-DNA-SPECIFIC EXONUCLEASE RECJ"/>
    <property type="match status" value="1"/>
</dbReference>
<evidence type="ECO:0000259" key="8">
    <source>
        <dbReference type="Pfam" id="PF17768"/>
    </source>
</evidence>
<dbReference type="InterPro" id="IPR041122">
    <property type="entry name" value="RecJ_OB"/>
</dbReference>
<sequence length="571" mass="61984">MTRNWIFRPEPEAAAPPFAAWAERLEVSELIVRLLWRRGVGSVDDMALYLSPNLRHLAPLDEWPGLEQAAGTLTEGLLAGLPFAVWGDYDVDGVTSTALVKGVLAHHGIAAAHHIPDRREEGYGLNVAWVERLAEQGVRLLLTVDCGISDVEPVRRARELGMTVVVSDHHMPPEGLPDAHAICNPRLAECPCPALAGVGVSFLVMAAVNAALAERTGKKADMRDFLDLVALGTLADVVNLHGQNRILVKNGLLKIAEARRPGMAALKTVSGYNPTAAIGAGQVVFGLAPRINAAGRMGKAELALQLLLTDDHAEAAGLAQELDAENARRRAEEDRILDAAKKQAEGQLDRMGLVLHGEDWHPGVIGIVASRIVDEFYRPTLILSRDGESMKGSGRSVAEFDLHAGLSRCADLFTSFGGHHQAAGMSMAASHVDTLRDRFDAVVRAELGDNPLTPRLKLDGELGFALAGDFTLLKELEMLQPFGTGNAEPVFASPPVLVRDLRRFGPTRDHVELQLTDESCGITLRAKAWRQSGQFPDSLRGTRVRLAYTPRIDRYNGAASVDLRIKDWKRE</sequence>
<dbReference type="InterPro" id="IPR051673">
    <property type="entry name" value="SSDNA_exonuclease_RecJ"/>
</dbReference>
<comment type="similarity">
    <text evidence="1">Belongs to the RecJ family.</text>
</comment>
<evidence type="ECO:0000256" key="1">
    <source>
        <dbReference type="ARBA" id="ARBA00005915"/>
    </source>
</evidence>
<dbReference type="NCBIfam" id="TIGR00644">
    <property type="entry name" value="recJ"/>
    <property type="match status" value="1"/>
</dbReference>
<evidence type="ECO:0000256" key="2">
    <source>
        <dbReference type="ARBA" id="ARBA00019841"/>
    </source>
</evidence>
<dbReference type="InterPro" id="IPR038763">
    <property type="entry name" value="DHH_sf"/>
</dbReference>
<evidence type="ECO:0000313" key="9">
    <source>
        <dbReference type="EMBL" id="MBG3877358.1"/>
    </source>
</evidence>
<proteinExistence type="inferred from homology"/>
<comment type="caution">
    <text evidence="9">The sequence shown here is derived from an EMBL/GenBank/DDBJ whole genome shotgun (WGS) entry which is preliminary data.</text>
</comment>
<feature type="domain" description="DHHA1" evidence="7">
    <location>
        <begin position="354"/>
        <end position="444"/>
    </location>
</feature>
<keyword evidence="4" id="KW-0378">Hydrolase</keyword>
<dbReference type="RefSeq" id="WP_196609331.1">
    <property type="nucleotide sequence ID" value="NZ_VRYY01000273.1"/>
</dbReference>
<evidence type="ECO:0000256" key="3">
    <source>
        <dbReference type="ARBA" id="ARBA00022722"/>
    </source>
</evidence>
<feature type="domain" description="DDH" evidence="6">
    <location>
        <begin position="84"/>
        <end position="233"/>
    </location>
</feature>
<dbReference type="Pfam" id="PF01368">
    <property type="entry name" value="DHH"/>
    <property type="match status" value="1"/>
</dbReference>
<dbReference type="Pfam" id="PF02272">
    <property type="entry name" value="DHHA1"/>
    <property type="match status" value="1"/>
</dbReference>
<gene>
    <name evidence="9" type="primary">recJ</name>
    <name evidence="9" type="ORF">FVW20_10085</name>
</gene>
<dbReference type="Gene3D" id="3.90.1640.30">
    <property type="match status" value="1"/>
</dbReference>
<dbReference type="Proteomes" id="UP001194469">
    <property type="component" value="Unassembled WGS sequence"/>
</dbReference>
<keyword evidence="10" id="KW-1185">Reference proteome</keyword>
<dbReference type="PANTHER" id="PTHR30255:SF2">
    <property type="entry name" value="SINGLE-STRANDED-DNA-SPECIFIC EXONUCLEASE RECJ"/>
    <property type="match status" value="1"/>
</dbReference>
<evidence type="ECO:0000256" key="5">
    <source>
        <dbReference type="ARBA" id="ARBA00022839"/>
    </source>
</evidence>
<dbReference type="InterPro" id="IPR001667">
    <property type="entry name" value="DDH_dom"/>
</dbReference>
<reference evidence="9 10" key="1">
    <citation type="submission" date="2019-08" db="EMBL/GenBank/DDBJ databases">
        <authorList>
            <person name="Luo N."/>
        </authorList>
    </citation>
    <scope>NUCLEOTIDE SEQUENCE [LARGE SCALE GENOMIC DNA]</scope>
    <source>
        <strain evidence="9 10">NCIMB 9442</strain>
    </source>
</reference>
<evidence type="ECO:0000256" key="4">
    <source>
        <dbReference type="ARBA" id="ARBA00022801"/>
    </source>
</evidence>
<accession>A0ABS0J4K0</accession>
<dbReference type="EMBL" id="VRYY01000273">
    <property type="protein sequence ID" value="MBG3877358.1"/>
    <property type="molecule type" value="Genomic_DNA"/>
</dbReference>
<organism evidence="9 10">
    <name type="scientific">Nitratidesulfovibrio oxamicus</name>
    <dbReference type="NCBI Taxonomy" id="32016"/>
    <lineage>
        <taxon>Bacteria</taxon>
        <taxon>Pseudomonadati</taxon>
        <taxon>Thermodesulfobacteriota</taxon>
        <taxon>Desulfovibrionia</taxon>
        <taxon>Desulfovibrionales</taxon>
        <taxon>Desulfovibrionaceae</taxon>
        <taxon>Nitratidesulfovibrio</taxon>
    </lineage>
</organism>
<feature type="domain" description="RecJ OB" evidence="8">
    <location>
        <begin position="469"/>
        <end position="567"/>
    </location>
</feature>
<keyword evidence="3" id="KW-0540">Nuclease</keyword>
<keyword evidence="5 9" id="KW-0269">Exonuclease</keyword>
<dbReference type="InterPro" id="IPR004610">
    <property type="entry name" value="RecJ"/>
</dbReference>
<dbReference type="SUPFAM" id="SSF64182">
    <property type="entry name" value="DHH phosphoesterases"/>
    <property type="match status" value="1"/>
</dbReference>
<dbReference type="InterPro" id="IPR003156">
    <property type="entry name" value="DHHA1_dom"/>
</dbReference>
<dbReference type="GO" id="GO:0004527">
    <property type="term" value="F:exonuclease activity"/>
    <property type="evidence" value="ECO:0007669"/>
    <property type="project" value="UniProtKB-KW"/>
</dbReference>
<dbReference type="Pfam" id="PF17768">
    <property type="entry name" value="RecJ_OB"/>
    <property type="match status" value="1"/>
</dbReference>
<name>A0ABS0J4K0_9BACT</name>
<evidence type="ECO:0000259" key="7">
    <source>
        <dbReference type="Pfam" id="PF02272"/>
    </source>
</evidence>